<feature type="coiled-coil region" evidence="1">
    <location>
        <begin position="125"/>
        <end position="152"/>
    </location>
</feature>
<evidence type="ECO:0000256" key="1">
    <source>
        <dbReference type="SAM" id="Coils"/>
    </source>
</evidence>
<accession>A0A8J2MIL3</accession>
<comment type="caution">
    <text evidence="2">The sequence shown here is derived from an EMBL/GenBank/DDBJ whole genome shotgun (WGS) entry which is preliminary data.</text>
</comment>
<gene>
    <name evidence="2" type="ORF">HICCMSTLAB_LOCUS3807</name>
</gene>
<sequence length="217" mass="25850">MENCNSRENIERLQLQEQKLTEELKNLQKNLTMLRDEQVSLASSNWKMEMSLQYLQKENTYLEEEVQKKNESLVEIENHYQKYKSENNKELRDFSEFFDNETNHYCNLLSNAKEEYDPENLRADIENYKRQTALLKRDLERIEADMNELTKKFGLTELGTNEKVKVVDKIKSIIKSIENDESAVQSTIKLYKNKIRDLSKKIEHKEQLLSAVTKKNF</sequence>
<name>A0A8J2MIL3_COTCN</name>
<evidence type="ECO:0000313" key="3">
    <source>
        <dbReference type="Proteomes" id="UP000786811"/>
    </source>
</evidence>
<keyword evidence="1" id="KW-0175">Coiled coil</keyword>
<proteinExistence type="predicted"/>
<protein>
    <submittedName>
        <fullName evidence="2">Uncharacterized protein</fullName>
    </submittedName>
</protein>
<dbReference type="EMBL" id="CAJNRD030001118">
    <property type="protein sequence ID" value="CAG5083330.1"/>
    <property type="molecule type" value="Genomic_DNA"/>
</dbReference>
<keyword evidence="3" id="KW-1185">Reference proteome</keyword>
<organism evidence="2 3">
    <name type="scientific">Cotesia congregata</name>
    <name type="common">Parasitoid wasp</name>
    <name type="synonym">Apanteles congregatus</name>
    <dbReference type="NCBI Taxonomy" id="51543"/>
    <lineage>
        <taxon>Eukaryota</taxon>
        <taxon>Metazoa</taxon>
        <taxon>Ecdysozoa</taxon>
        <taxon>Arthropoda</taxon>
        <taxon>Hexapoda</taxon>
        <taxon>Insecta</taxon>
        <taxon>Pterygota</taxon>
        <taxon>Neoptera</taxon>
        <taxon>Endopterygota</taxon>
        <taxon>Hymenoptera</taxon>
        <taxon>Apocrita</taxon>
        <taxon>Ichneumonoidea</taxon>
        <taxon>Braconidae</taxon>
        <taxon>Microgastrinae</taxon>
        <taxon>Cotesia</taxon>
    </lineage>
</organism>
<dbReference type="OrthoDB" id="7684889at2759"/>
<feature type="coiled-coil region" evidence="1">
    <location>
        <begin position="10"/>
        <end position="93"/>
    </location>
</feature>
<reference evidence="2" key="1">
    <citation type="submission" date="2021-04" db="EMBL/GenBank/DDBJ databases">
        <authorList>
            <person name="Chebbi M.A.C M."/>
        </authorList>
    </citation>
    <scope>NUCLEOTIDE SEQUENCE</scope>
</reference>
<feature type="coiled-coil region" evidence="1">
    <location>
        <begin position="188"/>
        <end position="215"/>
    </location>
</feature>
<evidence type="ECO:0000313" key="2">
    <source>
        <dbReference type="EMBL" id="CAG5083330.1"/>
    </source>
</evidence>
<dbReference type="Proteomes" id="UP000786811">
    <property type="component" value="Unassembled WGS sequence"/>
</dbReference>
<dbReference type="AlphaFoldDB" id="A0A8J2MIL3"/>